<reference evidence="4" key="2">
    <citation type="submission" date="2021-04" db="EMBL/GenBank/DDBJ databases">
        <authorList>
            <person name="Gilroy R."/>
        </authorList>
    </citation>
    <scope>NUCLEOTIDE SEQUENCE</scope>
    <source>
        <strain evidence="4">5933</strain>
    </source>
</reference>
<evidence type="ECO:0000313" key="5">
    <source>
        <dbReference type="Proteomes" id="UP000823918"/>
    </source>
</evidence>
<dbReference type="PANTHER" id="PTHR43405">
    <property type="entry name" value="GLYCOSYL HYDROLASE DIGH"/>
    <property type="match status" value="1"/>
</dbReference>
<comment type="caution">
    <text evidence="4">The sequence shown here is derived from an EMBL/GenBank/DDBJ whole genome shotgun (WGS) entry which is preliminary data.</text>
</comment>
<dbReference type="PROSITE" id="PS51257">
    <property type="entry name" value="PROKAR_LIPOPROTEIN"/>
    <property type="match status" value="1"/>
</dbReference>
<evidence type="ECO:0000259" key="3">
    <source>
        <dbReference type="Pfam" id="PF02638"/>
    </source>
</evidence>
<name>A0A9D2Q524_9FIRM</name>
<dbReference type="Proteomes" id="UP000823918">
    <property type="component" value="Unassembled WGS sequence"/>
</dbReference>
<dbReference type="EMBL" id="DWWA01000014">
    <property type="protein sequence ID" value="HJC71612.1"/>
    <property type="molecule type" value="Genomic_DNA"/>
</dbReference>
<dbReference type="InterPro" id="IPR003790">
    <property type="entry name" value="GHL10"/>
</dbReference>
<feature type="domain" description="Glycosyl hydrolase-like 10" evidence="3">
    <location>
        <begin position="78"/>
        <end position="352"/>
    </location>
</feature>
<organism evidence="4 5">
    <name type="scientific">Candidatus Ruthenibacterium merdavium</name>
    <dbReference type="NCBI Taxonomy" id="2838752"/>
    <lineage>
        <taxon>Bacteria</taxon>
        <taxon>Bacillati</taxon>
        <taxon>Bacillota</taxon>
        <taxon>Clostridia</taxon>
        <taxon>Eubacteriales</taxon>
        <taxon>Oscillospiraceae</taxon>
        <taxon>Ruthenibacterium</taxon>
    </lineage>
</organism>
<feature type="signal peptide" evidence="2">
    <location>
        <begin position="1"/>
        <end position="20"/>
    </location>
</feature>
<dbReference type="InterPro" id="IPR052177">
    <property type="entry name" value="Divisome_Glycosyl_Hydrolase"/>
</dbReference>
<dbReference type="InterPro" id="IPR017853">
    <property type="entry name" value="GH"/>
</dbReference>
<evidence type="ECO:0000256" key="1">
    <source>
        <dbReference type="ARBA" id="ARBA00022729"/>
    </source>
</evidence>
<dbReference type="Gene3D" id="3.20.20.80">
    <property type="entry name" value="Glycosidases"/>
    <property type="match status" value="1"/>
</dbReference>
<dbReference type="Pfam" id="PF02638">
    <property type="entry name" value="GHL10"/>
    <property type="match status" value="1"/>
</dbReference>
<evidence type="ECO:0000256" key="2">
    <source>
        <dbReference type="SAM" id="SignalP"/>
    </source>
</evidence>
<keyword evidence="1 2" id="KW-0732">Signal</keyword>
<dbReference type="PANTHER" id="PTHR43405:SF1">
    <property type="entry name" value="GLYCOSYL HYDROLASE DIGH"/>
    <property type="match status" value="1"/>
</dbReference>
<accession>A0A9D2Q524</accession>
<feature type="chain" id="PRO_5039593692" evidence="2">
    <location>
        <begin position="21"/>
        <end position="417"/>
    </location>
</feature>
<dbReference type="AlphaFoldDB" id="A0A9D2Q524"/>
<dbReference type="SUPFAM" id="SSF51445">
    <property type="entry name" value="(Trans)glycosidases"/>
    <property type="match status" value="1"/>
</dbReference>
<proteinExistence type="predicted"/>
<protein>
    <submittedName>
        <fullName evidence="4">Family 10 glycosylhydrolase</fullName>
    </submittedName>
</protein>
<gene>
    <name evidence="4" type="ORF">H9698_02300</name>
</gene>
<reference evidence="4" key="1">
    <citation type="journal article" date="2021" name="PeerJ">
        <title>Extensive microbial diversity within the chicken gut microbiome revealed by metagenomics and culture.</title>
        <authorList>
            <person name="Gilroy R."/>
            <person name="Ravi A."/>
            <person name="Getino M."/>
            <person name="Pursley I."/>
            <person name="Horton D.L."/>
            <person name="Alikhan N.F."/>
            <person name="Baker D."/>
            <person name="Gharbi K."/>
            <person name="Hall N."/>
            <person name="Watson M."/>
            <person name="Adriaenssens E.M."/>
            <person name="Foster-Nyarko E."/>
            <person name="Jarju S."/>
            <person name="Secka A."/>
            <person name="Antonio M."/>
            <person name="Oren A."/>
            <person name="Chaudhuri R.R."/>
            <person name="La Ragione R."/>
            <person name="Hildebrand F."/>
            <person name="Pallen M.J."/>
        </authorList>
    </citation>
    <scope>NUCLEOTIDE SEQUENCE</scope>
    <source>
        <strain evidence="4">5933</strain>
    </source>
</reference>
<evidence type="ECO:0000313" key="4">
    <source>
        <dbReference type="EMBL" id="HJC71612.1"/>
    </source>
</evidence>
<sequence>MKRALALLTALALTLLLATACGGAPEKSDAADFTKLPQSENVQSNAQGGDYRAMWFSYLEWSGLNTADEASFTQGVAAVMQNCKALGLNTIIVQVRPFGDAIYPSKYFPWSHLLTGTQGQAPSYDPLAIFVQQAHEQGLRIEAWINPYRVKMSEATPSQLAQENAAVAHPDWVKEAAGGLYFDPANSEVRQYICDGVEEVLRAYEVDGVQFDDYFYPVTDESFDAEEYSAQGNGMSLGDWRRSNVNALVQQVYEMVQRVEQETGRSLVFGISPQGNNDNNYNTQYSDVALWLSTPGYVDYVMPQVYWGYDFTLQSGSDRFAFENIVSEWVAMPRDAAVQLYFGLGAYRVGAGDESSTPSQEWQSGSNLARMAKTLDEKGAGGYALYRYDSLYRAGEYQALAAAECEALRQYHAQRSA</sequence>